<protein>
    <submittedName>
        <fullName evidence="1">Uncharacterized protein</fullName>
    </submittedName>
</protein>
<proteinExistence type="predicted"/>
<keyword evidence="2" id="KW-1185">Reference proteome</keyword>
<dbReference type="EMBL" id="OX451737">
    <property type="protein sequence ID" value="CAI8595901.1"/>
    <property type="molecule type" value="Genomic_DNA"/>
</dbReference>
<accession>A0AAV0ZBU6</accession>
<gene>
    <name evidence="1" type="ORF">VFH_II007760</name>
</gene>
<reference evidence="1 2" key="1">
    <citation type="submission" date="2023-01" db="EMBL/GenBank/DDBJ databases">
        <authorList>
            <person name="Kreplak J."/>
        </authorList>
    </citation>
    <scope>NUCLEOTIDE SEQUENCE [LARGE SCALE GENOMIC DNA]</scope>
</reference>
<dbReference type="Proteomes" id="UP001157006">
    <property type="component" value="Chromosome 2"/>
</dbReference>
<evidence type="ECO:0000313" key="1">
    <source>
        <dbReference type="EMBL" id="CAI8595901.1"/>
    </source>
</evidence>
<organism evidence="1 2">
    <name type="scientific">Vicia faba</name>
    <name type="common">Broad bean</name>
    <name type="synonym">Faba vulgaris</name>
    <dbReference type="NCBI Taxonomy" id="3906"/>
    <lineage>
        <taxon>Eukaryota</taxon>
        <taxon>Viridiplantae</taxon>
        <taxon>Streptophyta</taxon>
        <taxon>Embryophyta</taxon>
        <taxon>Tracheophyta</taxon>
        <taxon>Spermatophyta</taxon>
        <taxon>Magnoliopsida</taxon>
        <taxon>eudicotyledons</taxon>
        <taxon>Gunneridae</taxon>
        <taxon>Pentapetalae</taxon>
        <taxon>rosids</taxon>
        <taxon>fabids</taxon>
        <taxon>Fabales</taxon>
        <taxon>Fabaceae</taxon>
        <taxon>Papilionoideae</taxon>
        <taxon>50 kb inversion clade</taxon>
        <taxon>NPAAA clade</taxon>
        <taxon>Hologalegina</taxon>
        <taxon>IRL clade</taxon>
        <taxon>Fabeae</taxon>
        <taxon>Vicia</taxon>
    </lineage>
</organism>
<dbReference type="AlphaFoldDB" id="A0AAV0ZBU6"/>
<evidence type="ECO:0000313" key="2">
    <source>
        <dbReference type="Proteomes" id="UP001157006"/>
    </source>
</evidence>
<sequence>MFDKEITLKRKEFINQGLLKPNPAKEDIAEVVHEELQQYQVNNAEEIECLKGLTVNSDETPGDFTKNGNLGSNFDSLFDLAFDSLVKSKKVRIVEPMFQICPERDTLTWTYMIIDLAQHGMGNEAI</sequence>
<name>A0AAV0ZBU6_VICFA</name>